<evidence type="ECO:0000256" key="2">
    <source>
        <dbReference type="SAM" id="Phobius"/>
    </source>
</evidence>
<keyword evidence="5" id="KW-1185">Reference proteome</keyword>
<proteinExistence type="predicted"/>
<evidence type="ECO:0000313" key="5">
    <source>
        <dbReference type="Proteomes" id="UP000027265"/>
    </source>
</evidence>
<feature type="chain" id="PRO_5001642869" description="F-box domain-containing protein" evidence="3">
    <location>
        <begin position="19"/>
        <end position="642"/>
    </location>
</feature>
<feature type="signal peptide" evidence="3">
    <location>
        <begin position="1"/>
        <end position="18"/>
    </location>
</feature>
<feature type="compositionally biased region" description="Basic and acidic residues" evidence="1">
    <location>
        <begin position="519"/>
        <end position="575"/>
    </location>
</feature>
<evidence type="ECO:0000313" key="4">
    <source>
        <dbReference type="EMBL" id="KDQ50063.1"/>
    </source>
</evidence>
<keyword evidence="2" id="KW-1133">Transmembrane helix</keyword>
<dbReference type="Gene3D" id="3.80.10.10">
    <property type="entry name" value="Ribonuclease Inhibitor"/>
    <property type="match status" value="1"/>
</dbReference>
<organism evidence="4 5">
    <name type="scientific">Jaapia argillacea MUCL 33604</name>
    <dbReference type="NCBI Taxonomy" id="933084"/>
    <lineage>
        <taxon>Eukaryota</taxon>
        <taxon>Fungi</taxon>
        <taxon>Dikarya</taxon>
        <taxon>Basidiomycota</taxon>
        <taxon>Agaricomycotina</taxon>
        <taxon>Agaricomycetes</taxon>
        <taxon>Agaricomycetidae</taxon>
        <taxon>Jaapiales</taxon>
        <taxon>Jaapiaceae</taxon>
        <taxon>Jaapia</taxon>
    </lineage>
</organism>
<dbReference type="EMBL" id="KL197767">
    <property type="protein sequence ID" value="KDQ50063.1"/>
    <property type="molecule type" value="Genomic_DNA"/>
</dbReference>
<dbReference type="InterPro" id="IPR032675">
    <property type="entry name" value="LRR_dom_sf"/>
</dbReference>
<feature type="transmembrane region" description="Helical" evidence="2">
    <location>
        <begin position="605"/>
        <end position="634"/>
    </location>
</feature>
<keyword evidence="3" id="KW-0732">Signal</keyword>
<name>A0A067P580_9AGAM</name>
<protein>
    <recommendedName>
        <fullName evidence="6">F-box domain-containing protein</fullName>
    </recommendedName>
</protein>
<sequence>MICTRVLSILEVQRIVLAWLRDCCDESDRPKSNLLSAARSTRLFRDAAIELIWQDLHSLDPLWRLIPESEQSDDGIWASLIQLVHLCSDLMETHFTFQTQDSEDMNKEDRCYERFRFYAAQVQGIKVLCNEAELTRLYSCDKFVLPGLKSLVWNWYTEVWVDESRWAEWIPRASDREPVTVALSRFLSMTLEWLEINGRVPTILYVALTELIESLPATCPSLKGFQLTGSEFPLSTIMKPLSSLRGLESMRFSDPPCLDGLDVPAQVPFRSLQSLRLDSLSLNGAPRFLDSLSTRGTLRGLSVKIRSKPNGATIPTQLASVARLSSLTRLVLYLDLGWDSTLTGSELLAPLLALRSIKELRVIGRGPSTLLSNATDVADMRRSWPWLRSLILGHPSLSFHLRVVHGFSSFANLAELRLKMYHHNCDFKVDPEWELTSGLVIFDCDIIESPWILGDYTYPKMARYLHAIFPKMQPMVHWHTPSYGWKRHIPGVPGDAELHRNTGGAQMTREAGGKTGGKMGEKTEGKVGEKMEGKAGEKTEGKAGEKTEGKAGENTEGKVGEKTDGKAGEKTEKKVGGKTGENVVVLKRFPNMRTLIRRALGRATIFLVVLLIGIWTISNGIALCIYLLIGILIFDHAVKTEL</sequence>
<evidence type="ECO:0000256" key="3">
    <source>
        <dbReference type="SAM" id="SignalP"/>
    </source>
</evidence>
<keyword evidence="2" id="KW-0472">Membrane</keyword>
<evidence type="ECO:0008006" key="6">
    <source>
        <dbReference type="Google" id="ProtNLM"/>
    </source>
</evidence>
<dbReference type="HOGENOM" id="CLU_426443_0_0_1"/>
<evidence type="ECO:0000256" key="1">
    <source>
        <dbReference type="SAM" id="MobiDB-lite"/>
    </source>
</evidence>
<reference evidence="5" key="1">
    <citation type="journal article" date="2014" name="Proc. Natl. Acad. Sci. U.S.A.">
        <title>Extensive sampling of basidiomycete genomes demonstrates inadequacy of the white-rot/brown-rot paradigm for wood decay fungi.</title>
        <authorList>
            <person name="Riley R."/>
            <person name="Salamov A.A."/>
            <person name="Brown D.W."/>
            <person name="Nagy L.G."/>
            <person name="Floudas D."/>
            <person name="Held B.W."/>
            <person name="Levasseur A."/>
            <person name="Lombard V."/>
            <person name="Morin E."/>
            <person name="Otillar R."/>
            <person name="Lindquist E.A."/>
            <person name="Sun H."/>
            <person name="LaButti K.M."/>
            <person name="Schmutz J."/>
            <person name="Jabbour D."/>
            <person name="Luo H."/>
            <person name="Baker S.E."/>
            <person name="Pisabarro A.G."/>
            <person name="Walton J.D."/>
            <person name="Blanchette R.A."/>
            <person name="Henrissat B."/>
            <person name="Martin F."/>
            <person name="Cullen D."/>
            <person name="Hibbett D.S."/>
            <person name="Grigoriev I.V."/>
        </authorList>
    </citation>
    <scope>NUCLEOTIDE SEQUENCE [LARGE SCALE GENOMIC DNA]</scope>
    <source>
        <strain evidence="5">MUCL 33604</strain>
    </source>
</reference>
<dbReference type="Proteomes" id="UP000027265">
    <property type="component" value="Unassembled WGS sequence"/>
</dbReference>
<dbReference type="InParanoid" id="A0A067P580"/>
<accession>A0A067P580</accession>
<feature type="region of interest" description="Disordered" evidence="1">
    <location>
        <begin position="502"/>
        <end position="575"/>
    </location>
</feature>
<gene>
    <name evidence="4" type="ORF">JAAARDRAFT_200305</name>
</gene>
<keyword evidence="2" id="KW-0812">Transmembrane</keyword>
<dbReference type="AlphaFoldDB" id="A0A067P580"/>
<dbReference type="SUPFAM" id="SSF52058">
    <property type="entry name" value="L domain-like"/>
    <property type="match status" value="1"/>
</dbReference>